<evidence type="ECO:0008006" key="3">
    <source>
        <dbReference type="Google" id="ProtNLM"/>
    </source>
</evidence>
<sequence length="182" mass="21338">MADNVIATGKEHGKQLYASIINRPFKYGTIEVPRTPTTLPSIRDRTYKDLTEAEKIYEAYDIRATNIVLQGLPQDVYSLVNHHTDAKEIWDRVKLLIKEKGETIHSYYLRFAQLINDINTIGMSMQPIQVNTKFVNHLQPEWRKFVTDVKLAKDMHNTNFDHLYAYLRQHEAHANEVRLMRQ</sequence>
<dbReference type="Proteomes" id="UP001151760">
    <property type="component" value="Unassembled WGS sequence"/>
</dbReference>
<name>A0ABQ5G1V6_9ASTR</name>
<protein>
    <recommendedName>
        <fullName evidence="3">Integrase, catalytic region, zinc finger, CCHC-type, peptidase aspartic, catalytic</fullName>
    </recommendedName>
</protein>
<proteinExistence type="predicted"/>
<dbReference type="EMBL" id="BQNB010018001">
    <property type="protein sequence ID" value="GJT69590.1"/>
    <property type="molecule type" value="Genomic_DNA"/>
</dbReference>
<accession>A0ABQ5G1V6</accession>
<evidence type="ECO:0000313" key="2">
    <source>
        <dbReference type="Proteomes" id="UP001151760"/>
    </source>
</evidence>
<organism evidence="1 2">
    <name type="scientific">Tanacetum coccineum</name>
    <dbReference type="NCBI Taxonomy" id="301880"/>
    <lineage>
        <taxon>Eukaryota</taxon>
        <taxon>Viridiplantae</taxon>
        <taxon>Streptophyta</taxon>
        <taxon>Embryophyta</taxon>
        <taxon>Tracheophyta</taxon>
        <taxon>Spermatophyta</taxon>
        <taxon>Magnoliopsida</taxon>
        <taxon>eudicotyledons</taxon>
        <taxon>Gunneridae</taxon>
        <taxon>Pentapetalae</taxon>
        <taxon>asterids</taxon>
        <taxon>campanulids</taxon>
        <taxon>Asterales</taxon>
        <taxon>Asteraceae</taxon>
        <taxon>Asteroideae</taxon>
        <taxon>Anthemideae</taxon>
        <taxon>Anthemidinae</taxon>
        <taxon>Tanacetum</taxon>
    </lineage>
</organism>
<reference evidence="1" key="2">
    <citation type="submission" date="2022-01" db="EMBL/GenBank/DDBJ databases">
        <authorList>
            <person name="Yamashiro T."/>
            <person name="Shiraishi A."/>
            <person name="Satake H."/>
            <person name="Nakayama K."/>
        </authorList>
    </citation>
    <scope>NUCLEOTIDE SEQUENCE</scope>
</reference>
<gene>
    <name evidence="1" type="ORF">Tco_1028876</name>
</gene>
<keyword evidence="2" id="KW-1185">Reference proteome</keyword>
<evidence type="ECO:0000313" key="1">
    <source>
        <dbReference type="EMBL" id="GJT69590.1"/>
    </source>
</evidence>
<comment type="caution">
    <text evidence="1">The sequence shown here is derived from an EMBL/GenBank/DDBJ whole genome shotgun (WGS) entry which is preliminary data.</text>
</comment>
<reference evidence="1" key="1">
    <citation type="journal article" date="2022" name="Int. J. Mol. Sci.">
        <title>Draft Genome of Tanacetum Coccineum: Genomic Comparison of Closely Related Tanacetum-Family Plants.</title>
        <authorList>
            <person name="Yamashiro T."/>
            <person name="Shiraishi A."/>
            <person name="Nakayama K."/>
            <person name="Satake H."/>
        </authorList>
    </citation>
    <scope>NUCLEOTIDE SEQUENCE</scope>
</reference>